<protein>
    <submittedName>
        <fullName evidence="1">Uncharacterized protein</fullName>
    </submittedName>
</protein>
<comment type="caution">
    <text evidence="1">The sequence shown here is derived from an EMBL/GenBank/DDBJ whole genome shotgun (WGS) entry which is preliminary data.</text>
</comment>
<evidence type="ECO:0000313" key="1">
    <source>
        <dbReference type="EMBL" id="GIY71905.1"/>
    </source>
</evidence>
<keyword evidence="2" id="KW-1185">Reference proteome</keyword>
<gene>
    <name evidence="1" type="ORF">CEXT_787431</name>
</gene>
<reference evidence="1 2" key="1">
    <citation type="submission" date="2021-06" db="EMBL/GenBank/DDBJ databases">
        <title>Caerostris extrusa draft genome.</title>
        <authorList>
            <person name="Kono N."/>
            <person name="Arakawa K."/>
        </authorList>
    </citation>
    <scope>NUCLEOTIDE SEQUENCE [LARGE SCALE GENOMIC DNA]</scope>
</reference>
<evidence type="ECO:0000313" key="2">
    <source>
        <dbReference type="Proteomes" id="UP001054945"/>
    </source>
</evidence>
<accession>A0AAV4VNH6</accession>
<organism evidence="1 2">
    <name type="scientific">Caerostris extrusa</name>
    <name type="common">Bark spider</name>
    <name type="synonym">Caerostris bankana</name>
    <dbReference type="NCBI Taxonomy" id="172846"/>
    <lineage>
        <taxon>Eukaryota</taxon>
        <taxon>Metazoa</taxon>
        <taxon>Ecdysozoa</taxon>
        <taxon>Arthropoda</taxon>
        <taxon>Chelicerata</taxon>
        <taxon>Arachnida</taxon>
        <taxon>Araneae</taxon>
        <taxon>Araneomorphae</taxon>
        <taxon>Entelegynae</taxon>
        <taxon>Araneoidea</taxon>
        <taxon>Araneidae</taxon>
        <taxon>Caerostris</taxon>
    </lineage>
</organism>
<dbReference type="EMBL" id="BPLR01014868">
    <property type="protein sequence ID" value="GIY71905.1"/>
    <property type="molecule type" value="Genomic_DNA"/>
</dbReference>
<dbReference type="AlphaFoldDB" id="A0AAV4VNH6"/>
<dbReference type="Proteomes" id="UP001054945">
    <property type="component" value="Unassembled WGS sequence"/>
</dbReference>
<proteinExistence type="predicted"/>
<name>A0AAV4VNH6_CAEEX</name>
<sequence>MISSDLIKSETAFVPGTRLYQIKRKIGRPFGVTADERDRHFPERRWSLIPKALRNGIGIYPDERTRAQTWDEDFGYLDSGRRILLPQPIRRLERLLALEKGRNRNRYRLGVKVCLPRCRRKEARTYGAIYLKEIDFLEEEVLTEGAILNLKGIDVLEEEEARTYRAI</sequence>